<dbReference type="EMBL" id="FMTY01000004">
    <property type="protein sequence ID" value="SCX12796.1"/>
    <property type="molecule type" value="Genomic_DNA"/>
</dbReference>
<dbReference type="AlphaFoldDB" id="A0A1G4VW58"/>
<evidence type="ECO:0000313" key="1">
    <source>
        <dbReference type="EMBL" id="SCX12796.1"/>
    </source>
</evidence>
<dbReference type="PROSITE" id="PS51257">
    <property type="entry name" value="PROKAR_LIPOPROTEIN"/>
    <property type="match status" value="1"/>
</dbReference>
<sequence>MRNLFLFTLLFSVLSCSKKETSKEELVPYIISIDEKKNPVNRLSNSITYGLNNFIIDNKGNIFYFEPNESETYTHFQLINDTIPEFINLQPTNLIQIPVNSIDEFVKLNFKKGQKNITHVSSQLDTLNSVAFYKLKDALKKYSYELDRDFYGFRRTRQEEDTVLHYKKENKYYSSEDIKWDKSKIKFTKNYNEISPSSK</sequence>
<proteinExistence type="predicted"/>
<accession>A0A1G4VW58</accession>
<gene>
    <name evidence="1" type="ORF">SAMN02927925_01856</name>
</gene>
<dbReference type="Proteomes" id="UP000182124">
    <property type="component" value="Unassembled WGS sequence"/>
</dbReference>
<dbReference type="eggNOG" id="ENOG5033IUD">
    <property type="taxonomic scope" value="Bacteria"/>
</dbReference>
<name>A0A1G4VW58_9FLAO</name>
<protein>
    <recommendedName>
        <fullName evidence="3">Lipoprotein</fullName>
    </recommendedName>
</protein>
<evidence type="ECO:0008006" key="3">
    <source>
        <dbReference type="Google" id="ProtNLM"/>
    </source>
</evidence>
<organism evidence="1 2">
    <name type="scientific">Flavobacterium saliperosum</name>
    <dbReference type="NCBI Taxonomy" id="329186"/>
    <lineage>
        <taxon>Bacteria</taxon>
        <taxon>Pseudomonadati</taxon>
        <taxon>Bacteroidota</taxon>
        <taxon>Flavobacteriia</taxon>
        <taxon>Flavobacteriales</taxon>
        <taxon>Flavobacteriaceae</taxon>
        <taxon>Flavobacterium</taxon>
    </lineage>
</organism>
<reference evidence="1 2" key="1">
    <citation type="submission" date="2016-10" db="EMBL/GenBank/DDBJ databases">
        <authorList>
            <person name="de Groot N.N."/>
        </authorList>
    </citation>
    <scope>NUCLEOTIDE SEQUENCE [LARGE SCALE GENOMIC DNA]</scope>
    <source>
        <strain evidence="1 2">CGMCC 1.3801</strain>
    </source>
</reference>
<evidence type="ECO:0000313" key="2">
    <source>
        <dbReference type="Proteomes" id="UP000182124"/>
    </source>
</evidence>
<dbReference type="RefSeq" id="WP_023575978.1">
    <property type="nucleotide sequence ID" value="NZ_CBCSBQ010000001.1"/>
</dbReference>